<proteinExistence type="inferred from homology"/>
<dbReference type="InterPro" id="IPR003439">
    <property type="entry name" value="ABC_transporter-like_ATP-bd"/>
</dbReference>
<keyword evidence="3" id="KW-0547">Nucleotide-binding</keyword>
<reference evidence="8" key="1">
    <citation type="submission" date="2015-07" db="EMBL/GenBank/DDBJ databases">
        <authorList>
            <person name="Rodrigo-Torres Lidia"/>
            <person name="Arahal R.David."/>
        </authorList>
    </citation>
    <scope>NUCLEOTIDE SEQUENCE [LARGE SCALE GENOMIC DNA]</scope>
    <source>
        <strain evidence="8">CECT 5096</strain>
    </source>
</reference>
<dbReference type="GeneID" id="97669678"/>
<accession>A0A0M7B1U0</accession>
<keyword evidence="2" id="KW-0813">Transport</keyword>
<dbReference type="InterPro" id="IPR052156">
    <property type="entry name" value="BCAA_Transport_ATP-bd_LivF"/>
</dbReference>
<dbReference type="RefSeq" id="WP_055391891.1">
    <property type="nucleotide sequence ID" value="NZ_CANKXR010000017.1"/>
</dbReference>
<evidence type="ECO:0000256" key="5">
    <source>
        <dbReference type="ARBA" id="ARBA00022970"/>
    </source>
</evidence>
<dbReference type="Pfam" id="PF00005">
    <property type="entry name" value="ABC_tran"/>
    <property type="match status" value="1"/>
</dbReference>
<dbReference type="STRING" id="311410.LA5095_06261"/>
<evidence type="ECO:0000256" key="3">
    <source>
        <dbReference type="ARBA" id="ARBA00022741"/>
    </source>
</evidence>
<dbReference type="SMART" id="SM00382">
    <property type="entry name" value="AAA"/>
    <property type="match status" value="1"/>
</dbReference>
<dbReference type="SUPFAM" id="SSF52540">
    <property type="entry name" value="P-loop containing nucleoside triphosphate hydrolases"/>
    <property type="match status" value="1"/>
</dbReference>
<evidence type="ECO:0000256" key="4">
    <source>
        <dbReference type="ARBA" id="ARBA00022840"/>
    </source>
</evidence>
<dbReference type="InterPro" id="IPR003593">
    <property type="entry name" value="AAA+_ATPase"/>
</dbReference>
<evidence type="ECO:0000256" key="2">
    <source>
        <dbReference type="ARBA" id="ARBA00022448"/>
    </source>
</evidence>
<name>A0A0M7B1U0_9HYPH</name>
<dbReference type="AlphaFoldDB" id="A0A0M7B1U0"/>
<dbReference type="Proteomes" id="UP000049983">
    <property type="component" value="Unassembled WGS sequence"/>
</dbReference>
<dbReference type="GO" id="GO:0005524">
    <property type="term" value="F:ATP binding"/>
    <property type="evidence" value="ECO:0007669"/>
    <property type="project" value="UniProtKB-KW"/>
</dbReference>
<dbReference type="PANTHER" id="PTHR43820:SF4">
    <property type="entry name" value="HIGH-AFFINITY BRANCHED-CHAIN AMINO ACID TRANSPORT ATP-BINDING PROTEIN LIVF"/>
    <property type="match status" value="1"/>
</dbReference>
<keyword evidence="8" id="KW-1185">Reference proteome</keyword>
<sequence length="242" mass="25919">MPDALLQIDTLTAGYVKDLPILRGVSLTARYGELTVIIGPNGAGKSTLIKAVAGLLQVTEGKVTLDGGNITGISPDRMTRAGIAYVPQTDNVFRTLTIQQNLDLVLKLHSNPSGRLAALFRQFPVLKEKRRSKAGSLSGGQRQFLAVALALAVEPRLILMDEPSAGLSPKAAEEVLDHVKELTRQGVSVLLVEQNVKQALKRADHCYVLAEGRNQIDGPAEELLENPALGRIYLGGERKGAA</sequence>
<dbReference type="GO" id="GO:0016887">
    <property type="term" value="F:ATP hydrolysis activity"/>
    <property type="evidence" value="ECO:0007669"/>
    <property type="project" value="InterPro"/>
</dbReference>
<keyword evidence="4" id="KW-0067">ATP-binding</keyword>
<comment type="similarity">
    <text evidence="1">Belongs to the ABC transporter superfamily.</text>
</comment>
<evidence type="ECO:0000313" key="7">
    <source>
        <dbReference type="EMBL" id="CTQ69890.1"/>
    </source>
</evidence>
<dbReference type="InterPro" id="IPR027417">
    <property type="entry name" value="P-loop_NTPase"/>
</dbReference>
<keyword evidence="5" id="KW-0029">Amino-acid transport</keyword>
<dbReference type="Gene3D" id="3.40.50.300">
    <property type="entry name" value="P-loop containing nucleotide triphosphate hydrolases"/>
    <property type="match status" value="1"/>
</dbReference>
<dbReference type="PANTHER" id="PTHR43820">
    <property type="entry name" value="HIGH-AFFINITY BRANCHED-CHAIN AMINO ACID TRANSPORT ATP-BINDING PROTEIN LIVF"/>
    <property type="match status" value="1"/>
</dbReference>
<organism evidence="7 8">
    <name type="scientific">Roseibium album</name>
    <dbReference type="NCBI Taxonomy" id="311410"/>
    <lineage>
        <taxon>Bacteria</taxon>
        <taxon>Pseudomonadati</taxon>
        <taxon>Pseudomonadota</taxon>
        <taxon>Alphaproteobacteria</taxon>
        <taxon>Hyphomicrobiales</taxon>
        <taxon>Stappiaceae</taxon>
        <taxon>Roseibium</taxon>
    </lineage>
</organism>
<dbReference type="GO" id="GO:0015658">
    <property type="term" value="F:branched-chain amino acid transmembrane transporter activity"/>
    <property type="evidence" value="ECO:0007669"/>
    <property type="project" value="TreeGrafter"/>
</dbReference>
<gene>
    <name evidence="7" type="primary">livF_4</name>
    <name evidence="7" type="ORF">LA5096_02288</name>
</gene>
<dbReference type="EMBL" id="CXWC01000009">
    <property type="protein sequence ID" value="CTQ69890.1"/>
    <property type="molecule type" value="Genomic_DNA"/>
</dbReference>
<evidence type="ECO:0000313" key="8">
    <source>
        <dbReference type="Proteomes" id="UP000049983"/>
    </source>
</evidence>
<dbReference type="GO" id="GO:0015807">
    <property type="term" value="P:L-amino acid transport"/>
    <property type="evidence" value="ECO:0007669"/>
    <property type="project" value="TreeGrafter"/>
</dbReference>
<evidence type="ECO:0000259" key="6">
    <source>
        <dbReference type="PROSITE" id="PS50893"/>
    </source>
</evidence>
<protein>
    <submittedName>
        <fullName evidence="7">LIV-I protein F</fullName>
    </submittedName>
</protein>
<dbReference type="PROSITE" id="PS50893">
    <property type="entry name" value="ABC_TRANSPORTER_2"/>
    <property type="match status" value="1"/>
</dbReference>
<evidence type="ECO:0000256" key="1">
    <source>
        <dbReference type="ARBA" id="ARBA00005417"/>
    </source>
</evidence>
<feature type="domain" description="ABC transporter" evidence="6">
    <location>
        <begin position="6"/>
        <end position="236"/>
    </location>
</feature>
<dbReference type="CDD" id="cd03224">
    <property type="entry name" value="ABC_TM1139_LivF_branched"/>
    <property type="match status" value="1"/>
</dbReference>